<reference evidence="1" key="1">
    <citation type="journal article" date="2020" name="bioRxiv">
        <title>Whole genome comparisons of ergot fungi reveals the divergence and evolution of species within the genus Claviceps are the result of varying mechanisms driving genome evolution and host range expansion.</title>
        <authorList>
            <person name="Wyka S.A."/>
            <person name="Mondo S.J."/>
            <person name="Liu M."/>
            <person name="Dettman J."/>
            <person name="Nalam V."/>
            <person name="Broders K.D."/>
        </authorList>
    </citation>
    <scope>NUCLEOTIDE SEQUENCE</scope>
    <source>
        <strain evidence="1">CCC 489</strain>
    </source>
</reference>
<protein>
    <submittedName>
        <fullName evidence="1">Uncharacterized protein</fullName>
    </submittedName>
</protein>
<accession>A0A8K0IZD1</accession>
<comment type="caution">
    <text evidence="1">The sequence shown here is derived from an EMBL/GenBank/DDBJ whole genome shotgun (WGS) entry which is preliminary data.</text>
</comment>
<organism evidence="1 2">
    <name type="scientific">Claviceps africana</name>
    <dbReference type="NCBI Taxonomy" id="83212"/>
    <lineage>
        <taxon>Eukaryota</taxon>
        <taxon>Fungi</taxon>
        <taxon>Dikarya</taxon>
        <taxon>Ascomycota</taxon>
        <taxon>Pezizomycotina</taxon>
        <taxon>Sordariomycetes</taxon>
        <taxon>Hypocreomycetidae</taxon>
        <taxon>Hypocreales</taxon>
        <taxon>Clavicipitaceae</taxon>
        <taxon>Claviceps</taxon>
    </lineage>
</organism>
<name>A0A8K0IZD1_9HYPO</name>
<keyword evidence="2" id="KW-1185">Reference proteome</keyword>
<gene>
    <name evidence="1" type="ORF">E4U42_001520</name>
</gene>
<evidence type="ECO:0000313" key="2">
    <source>
        <dbReference type="Proteomes" id="UP000811619"/>
    </source>
</evidence>
<sequence>AGRDDAQAHAKAASAASLIVAAAMFRRERESIGQIAGLYAQTEAAWVLRRARMHGCFFRDWHEWALSVRNSA</sequence>
<proteinExistence type="predicted"/>
<evidence type="ECO:0000313" key="1">
    <source>
        <dbReference type="EMBL" id="KAG5913052.1"/>
    </source>
</evidence>
<dbReference type="EMBL" id="SRPY01001459">
    <property type="protein sequence ID" value="KAG5913052.1"/>
    <property type="molecule type" value="Genomic_DNA"/>
</dbReference>
<dbReference type="Proteomes" id="UP000811619">
    <property type="component" value="Unassembled WGS sequence"/>
</dbReference>
<dbReference type="AlphaFoldDB" id="A0A8K0IZD1"/>
<feature type="non-terminal residue" evidence="1">
    <location>
        <position position="1"/>
    </location>
</feature>